<dbReference type="NCBIfam" id="TIGR00797">
    <property type="entry name" value="matE"/>
    <property type="match status" value="1"/>
</dbReference>
<feature type="transmembrane region" description="Helical" evidence="7">
    <location>
        <begin position="165"/>
        <end position="188"/>
    </location>
</feature>
<keyword evidence="6 7" id="KW-0472">Membrane</keyword>
<evidence type="ECO:0000256" key="1">
    <source>
        <dbReference type="ARBA" id="ARBA00004651"/>
    </source>
</evidence>
<comment type="caution">
    <text evidence="8">The sequence shown here is derived from an EMBL/GenBank/DDBJ whole genome shotgun (WGS) entry which is preliminary data.</text>
</comment>
<gene>
    <name evidence="8" type="ORF">FPZ49_04285</name>
</gene>
<evidence type="ECO:0000256" key="4">
    <source>
        <dbReference type="ARBA" id="ARBA00022692"/>
    </source>
</evidence>
<evidence type="ECO:0000313" key="9">
    <source>
        <dbReference type="Proteomes" id="UP000317036"/>
    </source>
</evidence>
<dbReference type="PANTHER" id="PTHR42925">
    <property type="entry name" value="MULTIDRUG AND TOXIN EFFLUX PROTEIN MATE FAMILY"/>
    <property type="match status" value="1"/>
</dbReference>
<dbReference type="RefSeq" id="WP_144843699.1">
    <property type="nucleotide sequence ID" value="NZ_VNJI01000004.1"/>
</dbReference>
<dbReference type="OrthoDB" id="9806302at2"/>
<dbReference type="GO" id="GO:0042910">
    <property type="term" value="F:xenobiotic transmembrane transporter activity"/>
    <property type="evidence" value="ECO:0007669"/>
    <property type="project" value="InterPro"/>
</dbReference>
<dbReference type="Proteomes" id="UP000317036">
    <property type="component" value="Unassembled WGS sequence"/>
</dbReference>
<feature type="transmembrane region" description="Helical" evidence="7">
    <location>
        <begin position="351"/>
        <end position="368"/>
    </location>
</feature>
<evidence type="ECO:0000256" key="5">
    <source>
        <dbReference type="ARBA" id="ARBA00022989"/>
    </source>
</evidence>
<dbReference type="CDD" id="cd13134">
    <property type="entry name" value="MATE_like_8"/>
    <property type="match status" value="1"/>
</dbReference>
<feature type="transmembrane region" description="Helical" evidence="7">
    <location>
        <begin position="321"/>
        <end position="339"/>
    </location>
</feature>
<feature type="transmembrane region" description="Helical" evidence="7">
    <location>
        <begin position="194"/>
        <end position="217"/>
    </location>
</feature>
<proteinExistence type="predicted"/>
<dbReference type="PANTHER" id="PTHR42925:SF1">
    <property type="entry name" value="VIRULENCE FACTOR MVIN"/>
    <property type="match status" value="1"/>
</dbReference>
<keyword evidence="9" id="KW-1185">Reference proteome</keyword>
<dbReference type="InterPro" id="IPR047135">
    <property type="entry name" value="YsiQ"/>
</dbReference>
<feature type="transmembrane region" description="Helical" evidence="7">
    <location>
        <begin position="389"/>
        <end position="409"/>
    </location>
</feature>
<dbReference type="EMBL" id="VNJI01000004">
    <property type="protein sequence ID" value="TVY11073.1"/>
    <property type="molecule type" value="Genomic_DNA"/>
</dbReference>
<dbReference type="AlphaFoldDB" id="A0A559KG18"/>
<feature type="transmembrane region" description="Helical" evidence="7">
    <location>
        <begin position="415"/>
        <end position="437"/>
    </location>
</feature>
<evidence type="ECO:0000256" key="2">
    <source>
        <dbReference type="ARBA" id="ARBA00022448"/>
    </source>
</evidence>
<feature type="transmembrane region" description="Helical" evidence="7">
    <location>
        <begin position="14"/>
        <end position="33"/>
    </location>
</feature>
<evidence type="ECO:0000256" key="7">
    <source>
        <dbReference type="SAM" id="Phobius"/>
    </source>
</evidence>
<dbReference type="GO" id="GO:0005886">
    <property type="term" value="C:plasma membrane"/>
    <property type="evidence" value="ECO:0007669"/>
    <property type="project" value="UniProtKB-SubCell"/>
</dbReference>
<protein>
    <submittedName>
        <fullName evidence="8">MATE family efflux transporter</fullName>
    </submittedName>
</protein>
<keyword evidence="3" id="KW-1003">Cell membrane</keyword>
<dbReference type="GO" id="GO:0015297">
    <property type="term" value="F:antiporter activity"/>
    <property type="evidence" value="ECO:0007669"/>
    <property type="project" value="InterPro"/>
</dbReference>
<accession>A0A559KG18</accession>
<reference evidence="8 9" key="1">
    <citation type="submission" date="2019-07" db="EMBL/GenBank/DDBJ databases">
        <authorList>
            <person name="Kim J."/>
        </authorList>
    </citation>
    <scope>NUCLEOTIDE SEQUENCE [LARGE SCALE GENOMIC DNA]</scope>
    <source>
        <strain evidence="8 9">JC52</strain>
    </source>
</reference>
<name>A0A559KG18_9BACL</name>
<feature type="transmembrane region" description="Helical" evidence="7">
    <location>
        <begin position="58"/>
        <end position="82"/>
    </location>
</feature>
<dbReference type="PIRSF" id="PIRSF006603">
    <property type="entry name" value="DinF"/>
    <property type="match status" value="1"/>
</dbReference>
<feature type="transmembrane region" description="Helical" evidence="7">
    <location>
        <begin position="286"/>
        <end position="309"/>
    </location>
</feature>
<evidence type="ECO:0000256" key="6">
    <source>
        <dbReference type="ARBA" id="ARBA00023136"/>
    </source>
</evidence>
<feature type="transmembrane region" description="Helical" evidence="7">
    <location>
        <begin position="135"/>
        <end position="153"/>
    </location>
</feature>
<keyword evidence="2" id="KW-0813">Transport</keyword>
<evidence type="ECO:0000256" key="3">
    <source>
        <dbReference type="ARBA" id="ARBA00022475"/>
    </source>
</evidence>
<feature type="transmembrane region" description="Helical" evidence="7">
    <location>
        <begin position="94"/>
        <end position="115"/>
    </location>
</feature>
<dbReference type="InterPro" id="IPR002528">
    <property type="entry name" value="MATE_fam"/>
</dbReference>
<organism evidence="8 9">
    <name type="scientific">Paenibacillus cremeus</name>
    <dbReference type="NCBI Taxonomy" id="2163881"/>
    <lineage>
        <taxon>Bacteria</taxon>
        <taxon>Bacillati</taxon>
        <taxon>Bacillota</taxon>
        <taxon>Bacilli</taxon>
        <taxon>Bacillales</taxon>
        <taxon>Paenibacillaceae</taxon>
        <taxon>Paenibacillus</taxon>
    </lineage>
</organism>
<keyword evidence="4 7" id="KW-0812">Transmembrane</keyword>
<sequence>MSTEESVLPLWKKLSLIAVTWPIFIDIVLRMLLGTADVFMLSRISDQVTGAVGLANEIIAFCIMMFGFVGLGTSVVVTQYLGAGRAQEASRISALAVTINGMLGLVMSLILYVFGEPIMRLLNLPSEQVVIATKYLSLIGAFIWVEALSNAISSVIRSNGYTRDVMYVTLGVNLIHVVGNFLLIFGHLGFPELGVTGAAISTIVSRLLGLAVLFVFLNRRISVPIQWRDYVSLDGQSVKQILNIGLPSAGEHLSWQSHHMMIVSFINLLGQAALSTHIYVMNISNYFMALGVAIGAGTEIIIGHMVGAGEHKIAYRKLLKSLRFCFLLTFGVVGIASLFRKDLLGLFTSNPEIIGIGSSILLLSIILEPGRTFNLVVINSLRAAGDAKFPVLMGVWSMWGVAVPLAYWLGIRMDMGLLGVWIAFTADEWIRGLLMLFRWKSRAWERKSLVKPHAATAVDAS</sequence>
<evidence type="ECO:0000313" key="8">
    <source>
        <dbReference type="EMBL" id="TVY11073.1"/>
    </source>
</evidence>
<dbReference type="Pfam" id="PF01554">
    <property type="entry name" value="MatE"/>
    <property type="match status" value="2"/>
</dbReference>
<feature type="transmembrane region" description="Helical" evidence="7">
    <location>
        <begin position="260"/>
        <end position="280"/>
    </location>
</feature>
<dbReference type="InterPro" id="IPR048279">
    <property type="entry name" value="MdtK-like"/>
</dbReference>
<keyword evidence="5 7" id="KW-1133">Transmembrane helix</keyword>
<comment type="subcellular location">
    <subcellularLocation>
        <location evidence="1">Cell membrane</location>
        <topology evidence="1">Multi-pass membrane protein</topology>
    </subcellularLocation>
</comment>